<evidence type="ECO:0000313" key="2">
    <source>
        <dbReference type="Proteomes" id="UP000000496"/>
    </source>
</evidence>
<dbReference type="InterPro" id="IPR015943">
    <property type="entry name" value="WD40/YVTN_repeat-like_dom_sf"/>
</dbReference>
<dbReference type="InterPro" id="IPR051200">
    <property type="entry name" value="Host-pathogen_enzymatic-act"/>
</dbReference>
<dbReference type="OrthoDB" id="145213at2"/>
<reference evidence="1 2" key="2">
    <citation type="journal article" date="2011" name="Mol. Biol. Evol.">
        <title>Unity in variety--the pan-genome of the Chlamydiae.</title>
        <authorList>
            <person name="Collingro A."/>
            <person name="Tischler P."/>
            <person name="Weinmaier T."/>
            <person name="Penz T."/>
            <person name="Heinz E."/>
            <person name="Brunham R.C."/>
            <person name="Read T.D."/>
            <person name="Bavoil P.M."/>
            <person name="Sachse K."/>
            <person name="Kahane S."/>
            <person name="Friedman M.G."/>
            <person name="Rattei T."/>
            <person name="Myers G.S."/>
            <person name="Horn M."/>
        </authorList>
    </citation>
    <scope>NUCLEOTIDE SEQUENCE [LARGE SCALE GENOMIC DNA]</scope>
    <source>
        <strain evidence="2">ATCC VR-1471 / Z</strain>
    </source>
</reference>
<gene>
    <name evidence="1" type="ordered locus">SNE_A20220</name>
</gene>
<dbReference type="eggNOG" id="COG3391">
    <property type="taxonomic scope" value="Bacteria"/>
</dbReference>
<dbReference type="KEGG" id="sng:SNE_A20220"/>
<sequence>MPYNSLAFDLENKNQIANLQGTYKAVTVDVENALAYLVVSYGVDSAGHLEIFDINAKQMVGTIDLIIEEASSNPYSIVLSSKRGYAYILDTGGNKIVVIDLTNKVQSGSIPLNEAPKSLAISPDQNNLVIASADSKSLFVLSLDTHRIYMTIPTDAEPNNVIFSPNNRRVFFSQANDTVGVFDLIARRTIATIPVRHNPQGLVMNPDGSRVYVACNSNIDGGVSIIDAKKNTGMGSSQCQLIMAGFPRDCAVNPESTQVFCITSLEDNFILLLGNDGIADCDDCINIEGPFTNRPYYSIHYIKLKD</sequence>
<dbReference type="PANTHER" id="PTHR47197:SF3">
    <property type="entry name" value="DIHYDRO-HEME D1 DEHYDROGENASE"/>
    <property type="match status" value="1"/>
</dbReference>
<evidence type="ECO:0000313" key="1">
    <source>
        <dbReference type="EMBL" id="CCB89899.1"/>
    </source>
</evidence>
<protein>
    <submittedName>
        <fullName evidence="1">40-residue YVTN family beta-propeller repeat protein</fullName>
    </submittedName>
</protein>
<dbReference type="Gene3D" id="2.130.10.10">
    <property type="entry name" value="YVTN repeat-like/Quinoprotein amine dehydrogenase"/>
    <property type="match status" value="1"/>
</dbReference>
<accession>F8L3P0</accession>
<reference key="1">
    <citation type="journal article" date="2011" name="Mol. Biol. Evol.">
        <title>Unity in variety -- the pan-genome of the Chlamydiae.</title>
        <authorList>
            <person name="Collingro A."/>
            <person name="Tischler P."/>
            <person name="Weinmaier T."/>
            <person name="Penz T."/>
            <person name="Heinz E."/>
            <person name="Brunham R.C."/>
            <person name="Read T.D."/>
            <person name="Bavoil P.M."/>
            <person name="Sachse K."/>
            <person name="Kahane S."/>
            <person name="Friedman M.G."/>
            <person name="Rattei T."/>
            <person name="Myers G.S.A."/>
            <person name="Horn M."/>
        </authorList>
    </citation>
    <scope>NUCLEOTIDE SEQUENCE</scope>
    <source>
        <strain>Z</strain>
    </source>
</reference>
<name>F8L3P0_SIMNZ</name>
<keyword evidence="2" id="KW-1185">Reference proteome</keyword>
<dbReference type="SUPFAM" id="SSF50969">
    <property type="entry name" value="YVTN repeat-like/Quinoprotein amine dehydrogenase"/>
    <property type="match status" value="1"/>
</dbReference>
<organism evidence="1 2">
    <name type="scientific">Simkania negevensis (strain ATCC VR-1471 / DSM 27360 / Z)</name>
    <dbReference type="NCBI Taxonomy" id="331113"/>
    <lineage>
        <taxon>Bacteria</taxon>
        <taxon>Pseudomonadati</taxon>
        <taxon>Chlamydiota</taxon>
        <taxon>Chlamydiia</taxon>
        <taxon>Parachlamydiales</taxon>
        <taxon>Simkaniaceae</taxon>
        <taxon>Simkania</taxon>
    </lineage>
</organism>
<dbReference type="EMBL" id="FR872582">
    <property type="protein sequence ID" value="CCB89899.1"/>
    <property type="molecule type" value="Genomic_DNA"/>
</dbReference>
<dbReference type="PANTHER" id="PTHR47197">
    <property type="entry name" value="PROTEIN NIRF"/>
    <property type="match status" value="1"/>
</dbReference>
<dbReference type="InterPro" id="IPR011044">
    <property type="entry name" value="Quino_amine_DH_bsu"/>
</dbReference>
<dbReference type="AlphaFoldDB" id="F8L3P0"/>
<proteinExistence type="predicted"/>
<dbReference type="STRING" id="331113.SNE_A20220"/>
<dbReference type="HOGENOM" id="CLU_908807_0_0_0"/>
<dbReference type="Proteomes" id="UP000000496">
    <property type="component" value="Chromosome gsn.131"/>
</dbReference>
<dbReference type="RefSeq" id="WP_013944365.1">
    <property type="nucleotide sequence ID" value="NC_015713.1"/>
</dbReference>